<dbReference type="Proteomes" id="UP000643279">
    <property type="component" value="Unassembled WGS sequence"/>
</dbReference>
<evidence type="ECO:0000256" key="2">
    <source>
        <dbReference type="ARBA" id="ARBA00023315"/>
    </source>
</evidence>
<evidence type="ECO:0000313" key="6">
    <source>
        <dbReference type="Proteomes" id="UP000643279"/>
    </source>
</evidence>
<dbReference type="PROSITE" id="PS51186">
    <property type="entry name" value="GNAT"/>
    <property type="match status" value="1"/>
</dbReference>
<keyword evidence="6" id="KW-1185">Reference proteome</keyword>
<keyword evidence="2" id="KW-0012">Acyltransferase</keyword>
<dbReference type="RefSeq" id="WP_188573209.1">
    <property type="nucleotide sequence ID" value="NZ_BMFW01000030.1"/>
</dbReference>
<dbReference type="InterPro" id="IPR050832">
    <property type="entry name" value="Bact_Acetyltransf"/>
</dbReference>
<protein>
    <recommendedName>
        <fullName evidence="4">N-acetyltransferase domain-containing protein</fullName>
    </recommendedName>
</protein>
<comment type="caution">
    <text evidence="5">The sequence shown here is derived from an EMBL/GenBank/DDBJ whole genome shotgun (WGS) entry which is preliminary data.</text>
</comment>
<dbReference type="EMBL" id="BMFW01000030">
    <property type="protein sequence ID" value="GGI00935.1"/>
    <property type="molecule type" value="Genomic_DNA"/>
</dbReference>
<evidence type="ECO:0000313" key="5">
    <source>
        <dbReference type="EMBL" id="GGI00935.1"/>
    </source>
</evidence>
<accession>A0ABQ2AZC3</accession>
<name>A0ABQ2AZC3_9MICC</name>
<keyword evidence="1" id="KW-0808">Transferase</keyword>
<dbReference type="SUPFAM" id="SSF55729">
    <property type="entry name" value="Acyl-CoA N-acyltransferases (Nat)"/>
    <property type="match status" value="1"/>
</dbReference>
<feature type="domain" description="N-acetyltransferase" evidence="4">
    <location>
        <begin position="21"/>
        <end position="159"/>
    </location>
</feature>
<organism evidence="5 6">
    <name type="scientific">Arthrobacter liuii</name>
    <dbReference type="NCBI Taxonomy" id="1476996"/>
    <lineage>
        <taxon>Bacteria</taxon>
        <taxon>Bacillati</taxon>
        <taxon>Actinomycetota</taxon>
        <taxon>Actinomycetes</taxon>
        <taxon>Micrococcales</taxon>
        <taxon>Micrococcaceae</taxon>
        <taxon>Arthrobacter</taxon>
    </lineage>
</organism>
<sequence>MNASITLRAATGPEGTTSDRVPLRPLEPADLPQLASLYRQAYAAQSGPRRLGRAVATDEDRTPTSDAASFVAYGPDGQIIAAIIIIERNGEAVIDELFTHPDHRRQGLAEELLRHCMHILHTLGRTTLSVTVEESNSPALALYLSRDFRRVPADDTDTD</sequence>
<evidence type="ECO:0000256" key="3">
    <source>
        <dbReference type="SAM" id="MobiDB-lite"/>
    </source>
</evidence>
<feature type="region of interest" description="Disordered" evidence="3">
    <location>
        <begin position="1"/>
        <end position="25"/>
    </location>
</feature>
<dbReference type="PANTHER" id="PTHR43877">
    <property type="entry name" value="AMINOALKYLPHOSPHONATE N-ACETYLTRANSFERASE-RELATED-RELATED"/>
    <property type="match status" value="1"/>
</dbReference>
<reference evidence="6" key="1">
    <citation type="journal article" date="2019" name="Int. J. Syst. Evol. Microbiol.">
        <title>The Global Catalogue of Microorganisms (GCM) 10K type strain sequencing project: providing services to taxonomists for standard genome sequencing and annotation.</title>
        <authorList>
            <consortium name="The Broad Institute Genomics Platform"/>
            <consortium name="The Broad Institute Genome Sequencing Center for Infectious Disease"/>
            <person name="Wu L."/>
            <person name="Ma J."/>
        </authorList>
    </citation>
    <scope>NUCLEOTIDE SEQUENCE [LARGE SCALE GENOMIC DNA]</scope>
    <source>
        <strain evidence="6">CGMCC 1.12778</strain>
    </source>
</reference>
<dbReference type="Gene3D" id="3.40.630.30">
    <property type="match status" value="1"/>
</dbReference>
<evidence type="ECO:0000259" key="4">
    <source>
        <dbReference type="PROSITE" id="PS51186"/>
    </source>
</evidence>
<gene>
    <name evidence="5" type="ORF">GCM10007170_39230</name>
</gene>
<dbReference type="CDD" id="cd04301">
    <property type="entry name" value="NAT_SF"/>
    <property type="match status" value="1"/>
</dbReference>
<proteinExistence type="predicted"/>
<evidence type="ECO:0000256" key="1">
    <source>
        <dbReference type="ARBA" id="ARBA00022679"/>
    </source>
</evidence>
<dbReference type="InterPro" id="IPR016181">
    <property type="entry name" value="Acyl_CoA_acyltransferase"/>
</dbReference>
<dbReference type="InterPro" id="IPR000182">
    <property type="entry name" value="GNAT_dom"/>
</dbReference>
<dbReference type="Pfam" id="PF00583">
    <property type="entry name" value="Acetyltransf_1"/>
    <property type="match status" value="1"/>
</dbReference>